<dbReference type="Gene3D" id="1.10.150.130">
    <property type="match status" value="1"/>
</dbReference>
<evidence type="ECO:0000256" key="4">
    <source>
        <dbReference type="ARBA" id="ARBA00023172"/>
    </source>
</evidence>
<dbReference type="GO" id="GO:0006310">
    <property type="term" value="P:DNA recombination"/>
    <property type="evidence" value="ECO:0007669"/>
    <property type="project" value="UniProtKB-KW"/>
</dbReference>
<gene>
    <name evidence="8" type="primary">intA</name>
    <name evidence="8" type="ORF">NCTC11621_01670</name>
</gene>
<dbReference type="PROSITE" id="PS51900">
    <property type="entry name" value="CB"/>
    <property type="match status" value="1"/>
</dbReference>
<dbReference type="InterPro" id="IPR013762">
    <property type="entry name" value="Integrase-like_cat_sf"/>
</dbReference>
<dbReference type="PROSITE" id="PS51898">
    <property type="entry name" value="TYR_RECOMBINASE"/>
    <property type="match status" value="1"/>
</dbReference>
<dbReference type="InterPro" id="IPR050808">
    <property type="entry name" value="Phage_Integrase"/>
</dbReference>
<evidence type="ECO:0000313" key="9">
    <source>
        <dbReference type="Proteomes" id="UP000254704"/>
    </source>
</evidence>
<dbReference type="Gene3D" id="3.30.160.390">
    <property type="entry name" value="Integrase, DNA-binding domain"/>
    <property type="match status" value="1"/>
</dbReference>
<dbReference type="InterPro" id="IPR038488">
    <property type="entry name" value="Integrase_DNA-bd_sf"/>
</dbReference>
<name>A0A379EW35_9PAST</name>
<dbReference type="SUPFAM" id="SSF56349">
    <property type="entry name" value="DNA breaking-rejoining enzymes"/>
    <property type="match status" value="1"/>
</dbReference>
<feature type="domain" description="Core-binding (CB)" evidence="7">
    <location>
        <begin position="105"/>
        <end position="188"/>
    </location>
</feature>
<comment type="similarity">
    <text evidence="1">Belongs to the 'phage' integrase family.</text>
</comment>
<dbReference type="AlphaFoldDB" id="A0A379EW35"/>
<reference evidence="8 9" key="1">
    <citation type="submission" date="2018-06" db="EMBL/GenBank/DDBJ databases">
        <authorList>
            <consortium name="Pathogen Informatics"/>
            <person name="Doyle S."/>
        </authorList>
    </citation>
    <scope>NUCLEOTIDE SEQUENCE [LARGE SCALE GENOMIC DNA]</scope>
    <source>
        <strain evidence="8 9">NCTC11621</strain>
    </source>
</reference>
<keyword evidence="2" id="KW-0229">DNA integration</keyword>
<evidence type="ECO:0000259" key="7">
    <source>
        <dbReference type="PROSITE" id="PS51900"/>
    </source>
</evidence>
<evidence type="ECO:0000313" key="8">
    <source>
        <dbReference type="EMBL" id="SUC10607.1"/>
    </source>
</evidence>
<accession>A0A379EW35</accession>
<dbReference type="InterPro" id="IPR011010">
    <property type="entry name" value="DNA_brk_join_enz"/>
</dbReference>
<keyword evidence="4" id="KW-0233">DNA recombination</keyword>
<dbReference type="GO" id="GO:0015074">
    <property type="term" value="P:DNA integration"/>
    <property type="evidence" value="ECO:0007669"/>
    <property type="project" value="UniProtKB-KW"/>
</dbReference>
<dbReference type="InterPro" id="IPR025166">
    <property type="entry name" value="Integrase_DNA_bind_dom"/>
</dbReference>
<dbReference type="PANTHER" id="PTHR30629:SF6">
    <property type="entry name" value="PROPHAGE INTEGRASE INTA-RELATED"/>
    <property type="match status" value="1"/>
</dbReference>
<sequence length="429" mass="49190">MAKKVKPLTDTEIKNAKPKDKEYLLSDGAGLHLMVANTGSKLWRFIYSKPYTNKRAKISIGAYPDLSLSQARAKRDEYNALLANNIDPQTYRKQQEQAQADKLNRTFEKMAKAWFEDRKIKANFSERTAKDTWALFERHLLPRFANYPISEITPLIAINAIKPLEKEGKLETVKKIIGNLNNVMRFALHRGLIAHNSLAEIGKEFDKPVSKGMNTITPEELSEFLQGFYKARDENRFNPFSFYAVMLVVLTGGRPSEIAKAKWADINYKEKTWTYRVQKGNKNLPEGREHVVTLSRQAIGIFNKMQQLHTALGINSEFVFASLTAKSGHLSIETMRKAIIKGIGEKRLTTHGIRHLFSTSLNEKDYKADWIERALSHKQNKDKNQIRRTYDKSLYLSQRAVMLQEWADYVESQAPEPIIPPPKHLKVVA</sequence>
<evidence type="ECO:0000256" key="2">
    <source>
        <dbReference type="ARBA" id="ARBA00022908"/>
    </source>
</evidence>
<dbReference type="Gene3D" id="1.10.443.10">
    <property type="entry name" value="Intergrase catalytic core"/>
    <property type="match status" value="1"/>
</dbReference>
<dbReference type="RefSeq" id="WP_115323227.1">
    <property type="nucleotide sequence ID" value="NZ_UGTV01000015.1"/>
</dbReference>
<evidence type="ECO:0000256" key="1">
    <source>
        <dbReference type="ARBA" id="ARBA00008857"/>
    </source>
</evidence>
<dbReference type="Proteomes" id="UP000254704">
    <property type="component" value="Unassembled WGS sequence"/>
</dbReference>
<evidence type="ECO:0000256" key="3">
    <source>
        <dbReference type="ARBA" id="ARBA00023125"/>
    </source>
</evidence>
<dbReference type="GO" id="GO:0003677">
    <property type="term" value="F:DNA binding"/>
    <property type="evidence" value="ECO:0007669"/>
    <property type="project" value="UniProtKB-UniRule"/>
</dbReference>
<dbReference type="EMBL" id="UGTV01000015">
    <property type="protein sequence ID" value="SUC10607.1"/>
    <property type="molecule type" value="Genomic_DNA"/>
</dbReference>
<evidence type="ECO:0000256" key="5">
    <source>
        <dbReference type="PROSITE-ProRule" id="PRU01248"/>
    </source>
</evidence>
<proteinExistence type="inferred from homology"/>
<protein>
    <submittedName>
        <fullName evidence="8">Prophage integrase</fullName>
    </submittedName>
</protein>
<dbReference type="Pfam" id="PF13356">
    <property type="entry name" value="Arm-DNA-bind_3"/>
    <property type="match status" value="1"/>
</dbReference>
<dbReference type="CDD" id="cd00801">
    <property type="entry name" value="INT_P4_C"/>
    <property type="match status" value="1"/>
</dbReference>
<organism evidence="8 9">
    <name type="scientific">Pasteurella canis</name>
    <dbReference type="NCBI Taxonomy" id="753"/>
    <lineage>
        <taxon>Bacteria</taxon>
        <taxon>Pseudomonadati</taxon>
        <taxon>Pseudomonadota</taxon>
        <taxon>Gammaproteobacteria</taxon>
        <taxon>Pasteurellales</taxon>
        <taxon>Pasteurellaceae</taxon>
        <taxon>Pasteurella</taxon>
    </lineage>
</organism>
<feature type="domain" description="Tyr recombinase" evidence="6">
    <location>
        <begin position="211"/>
        <end position="403"/>
    </location>
</feature>
<dbReference type="Pfam" id="PF00589">
    <property type="entry name" value="Phage_integrase"/>
    <property type="match status" value="1"/>
</dbReference>
<dbReference type="InterPro" id="IPR044068">
    <property type="entry name" value="CB"/>
</dbReference>
<dbReference type="InterPro" id="IPR010998">
    <property type="entry name" value="Integrase_recombinase_N"/>
</dbReference>
<dbReference type="PANTHER" id="PTHR30629">
    <property type="entry name" value="PROPHAGE INTEGRASE"/>
    <property type="match status" value="1"/>
</dbReference>
<evidence type="ECO:0000259" key="6">
    <source>
        <dbReference type="PROSITE" id="PS51898"/>
    </source>
</evidence>
<dbReference type="InterPro" id="IPR053876">
    <property type="entry name" value="Phage_int_M"/>
</dbReference>
<keyword evidence="3 5" id="KW-0238">DNA-binding</keyword>
<dbReference type="InterPro" id="IPR002104">
    <property type="entry name" value="Integrase_catalytic"/>
</dbReference>
<dbReference type="Pfam" id="PF22022">
    <property type="entry name" value="Phage_int_M"/>
    <property type="match status" value="1"/>
</dbReference>